<evidence type="ECO:0000259" key="8">
    <source>
        <dbReference type="PROSITE" id="PS50109"/>
    </source>
</evidence>
<dbReference type="AlphaFoldDB" id="A0A918JHZ1"/>
<dbReference type="InterPro" id="IPR000700">
    <property type="entry name" value="PAS-assoc_C"/>
</dbReference>
<evidence type="ECO:0000313" key="13">
    <source>
        <dbReference type="Proteomes" id="UP000631300"/>
    </source>
</evidence>
<dbReference type="SMART" id="SM00448">
    <property type="entry name" value="REC"/>
    <property type="match status" value="1"/>
</dbReference>
<evidence type="ECO:0000256" key="6">
    <source>
        <dbReference type="ARBA" id="ARBA00023012"/>
    </source>
</evidence>
<dbReference type="Pfam" id="PF01590">
    <property type="entry name" value="GAF"/>
    <property type="match status" value="1"/>
</dbReference>
<dbReference type="SMART" id="SM00387">
    <property type="entry name" value="HATPase_c"/>
    <property type="match status" value="1"/>
</dbReference>
<dbReference type="InterPro" id="IPR000014">
    <property type="entry name" value="PAS"/>
</dbReference>
<feature type="modified residue" description="4-aspartylphosphate" evidence="7">
    <location>
        <position position="615"/>
    </location>
</feature>
<evidence type="ECO:0000259" key="11">
    <source>
        <dbReference type="PROSITE" id="PS50113"/>
    </source>
</evidence>
<dbReference type="InterPro" id="IPR029016">
    <property type="entry name" value="GAF-like_dom_sf"/>
</dbReference>
<dbReference type="Pfam" id="PF02518">
    <property type="entry name" value="HATPase_c"/>
    <property type="match status" value="1"/>
</dbReference>
<keyword evidence="5" id="KW-0418">Kinase</keyword>
<accession>A0A918JHZ1</accession>
<dbReference type="PANTHER" id="PTHR43047">
    <property type="entry name" value="TWO-COMPONENT HISTIDINE PROTEIN KINASE"/>
    <property type="match status" value="1"/>
</dbReference>
<feature type="domain" description="Response regulatory" evidence="9">
    <location>
        <begin position="561"/>
        <end position="683"/>
    </location>
</feature>
<dbReference type="Gene3D" id="3.40.50.2300">
    <property type="match status" value="1"/>
</dbReference>
<dbReference type="InterPro" id="IPR003594">
    <property type="entry name" value="HATPase_dom"/>
</dbReference>
<protein>
    <recommendedName>
        <fullName evidence="2">histidine kinase</fullName>
        <ecNumber evidence="2">2.7.13.3</ecNumber>
    </recommendedName>
</protein>
<comment type="catalytic activity">
    <reaction evidence="1">
        <text>ATP + protein L-histidine = ADP + protein N-phospho-L-histidine.</text>
        <dbReference type="EC" id="2.7.13.3"/>
    </reaction>
</comment>
<gene>
    <name evidence="12" type="ORF">GCM10007391_14520</name>
</gene>
<keyword evidence="13" id="KW-1185">Reference proteome</keyword>
<evidence type="ECO:0000256" key="1">
    <source>
        <dbReference type="ARBA" id="ARBA00000085"/>
    </source>
</evidence>
<dbReference type="InterPro" id="IPR011006">
    <property type="entry name" value="CheY-like_superfamily"/>
</dbReference>
<dbReference type="Pfam" id="PF08447">
    <property type="entry name" value="PAS_3"/>
    <property type="match status" value="1"/>
</dbReference>
<evidence type="ECO:0000256" key="5">
    <source>
        <dbReference type="ARBA" id="ARBA00022777"/>
    </source>
</evidence>
<dbReference type="InterPro" id="IPR004358">
    <property type="entry name" value="Sig_transdc_His_kin-like_C"/>
</dbReference>
<dbReference type="PROSITE" id="PS50109">
    <property type="entry name" value="HIS_KIN"/>
    <property type="match status" value="1"/>
</dbReference>
<dbReference type="SUPFAM" id="SSF55874">
    <property type="entry name" value="ATPase domain of HSP90 chaperone/DNA topoisomerase II/histidine kinase"/>
    <property type="match status" value="1"/>
</dbReference>
<evidence type="ECO:0000256" key="3">
    <source>
        <dbReference type="ARBA" id="ARBA00022553"/>
    </source>
</evidence>
<reference evidence="12" key="1">
    <citation type="journal article" date="2014" name="Int. J. Syst. Evol. Microbiol.">
        <title>Complete genome sequence of Corynebacterium casei LMG S-19264T (=DSM 44701T), isolated from a smear-ripened cheese.</title>
        <authorList>
            <consortium name="US DOE Joint Genome Institute (JGI-PGF)"/>
            <person name="Walter F."/>
            <person name="Albersmeier A."/>
            <person name="Kalinowski J."/>
            <person name="Ruckert C."/>
        </authorList>
    </citation>
    <scope>NUCLEOTIDE SEQUENCE</scope>
    <source>
        <strain evidence="12">KCTC 22164</strain>
    </source>
</reference>
<dbReference type="PROSITE" id="PS50113">
    <property type="entry name" value="PAC"/>
    <property type="match status" value="1"/>
</dbReference>
<keyword evidence="4" id="KW-0808">Transferase</keyword>
<dbReference type="PANTHER" id="PTHR43047:SF72">
    <property type="entry name" value="OSMOSENSING HISTIDINE PROTEIN KINASE SLN1"/>
    <property type="match status" value="1"/>
</dbReference>
<dbReference type="SUPFAM" id="SSF55785">
    <property type="entry name" value="PYP-like sensor domain (PAS domain)"/>
    <property type="match status" value="1"/>
</dbReference>
<dbReference type="InterPro" id="IPR001789">
    <property type="entry name" value="Sig_transdc_resp-reg_receiver"/>
</dbReference>
<dbReference type="CDD" id="cd16922">
    <property type="entry name" value="HATPase_EvgS-ArcB-TorS-like"/>
    <property type="match status" value="1"/>
</dbReference>
<keyword evidence="6" id="KW-0902">Two-component regulatory system</keyword>
<dbReference type="InterPro" id="IPR013655">
    <property type="entry name" value="PAS_fold_3"/>
</dbReference>
<dbReference type="CDD" id="cd00082">
    <property type="entry name" value="HisKA"/>
    <property type="match status" value="1"/>
</dbReference>
<evidence type="ECO:0000259" key="10">
    <source>
        <dbReference type="PROSITE" id="PS50112"/>
    </source>
</evidence>
<proteinExistence type="predicted"/>
<feature type="domain" description="Histidine kinase" evidence="8">
    <location>
        <begin position="316"/>
        <end position="537"/>
    </location>
</feature>
<dbReference type="FunFam" id="3.30.565.10:FF:000010">
    <property type="entry name" value="Sensor histidine kinase RcsC"/>
    <property type="match status" value="1"/>
</dbReference>
<keyword evidence="3 7" id="KW-0597">Phosphoprotein</keyword>
<dbReference type="InterPro" id="IPR035965">
    <property type="entry name" value="PAS-like_dom_sf"/>
</dbReference>
<evidence type="ECO:0000256" key="7">
    <source>
        <dbReference type="PROSITE-ProRule" id="PRU00169"/>
    </source>
</evidence>
<dbReference type="GO" id="GO:0009927">
    <property type="term" value="F:histidine phosphotransfer kinase activity"/>
    <property type="evidence" value="ECO:0007669"/>
    <property type="project" value="TreeGrafter"/>
</dbReference>
<evidence type="ECO:0000256" key="2">
    <source>
        <dbReference type="ARBA" id="ARBA00012438"/>
    </source>
</evidence>
<evidence type="ECO:0000313" key="12">
    <source>
        <dbReference type="EMBL" id="GGW82541.1"/>
    </source>
</evidence>
<dbReference type="GO" id="GO:0000155">
    <property type="term" value="F:phosphorelay sensor kinase activity"/>
    <property type="evidence" value="ECO:0007669"/>
    <property type="project" value="InterPro"/>
</dbReference>
<feature type="domain" description="PAC" evidence="11">
    <location>
        <begin position="247"/>
        <end position="298"/>
    </location>
</feature>
<dbReference type="PROSITE" id="PS50110">
    <property type="entry name" value="RESPONSE_REGULATORY"/>
    <property type="match status" value="1"/>
</dbReference>
<dbReference type="Gene3D" id="3.30.450.40">
    <property type="match status" value="1"/>
</dbReference>
<dbReference type="PROSITE" id="PS50112">
    <property type="entry name" value="PAS"/>
    <property type="match status" value="1"/>
</dbReference>
<dbReference type="GO" id="GO:0005886">
    <property type="term" value="C:plasma membrane"/>
    <property type="evidence" value="ECO:0007669"/>
    <property type="project" value="TreeGrafter"/>
</dbReference>
<dbReference type="InterPro" id="IPR003018">
    <property type="entry name" value="GAF"/>
</dbReference>
<dbReference type="CDD" id="cd00130">
    <property type="entry name" value="PAS"/>
    <property type="match status" value="1"/>
</dbReference>
<dbReference type="SUPFAM" id="SSF52172">
    <property type="entry name" value="CheY-like"/>
    <property type="match status" value="1"/>
</dbReference>
<dbReference type="PRINTS" id="PR00344">
    <property type="entry name" value="BCTRLSENSOR"/>
</dbReference>
<evidence type="ECO:0000256" key="4">
    <source>
        <dbReference type="ARBA" id="ARBA00022679"/>
    </source>
</evidence>
<dbReference type="InterPro" id="IPR003661">
    <property type="entry name" value="HisK_dim/P_dom"/>
</dbReference>
<comment type="caution">
    <text evidence="12">The sequence shown here is derived from an EMBL/GenBank/DDBJ whole genome shotgun (WGS) entry which is preliminary data.</text>
</comment>
<feature type="domain" description="PAS" evidence="10">
    <location>
        <begin position="172"/>
        <end position="245"/>
    </location>
</feature>
<name>A0A918JHZ1_9ALTE</name>
<dbReference type="Gene3D" id="1.10.287.130">
    <property type="match status" value="1"/>
</dbReference>
<dbReference type="Proteomes" id="UP000631300">
    <property type="component" value="Unassembled WGS sequence"/>
</dbReference>
<reference evidence="12" key="2">
    <citation type="submission" date="2020-09" db="EMBL/GenBank/DDBJ databases">
        <authorList>
            <person name="Sun Q."/>
            <person name="Kim S."/>
        </authorList>
    </citation>
    <scope>NUCLEOTIDE SEQUENCE</scope>
    <source>
        <strain evidence="12">KCTC 22164</strain>
    </source>
</reference>
<dbReference type="InterPro" id="IPR036890">
    <property type="entry name" value="HATPase_C_sf"/>
</dbReference>
<dbReference type="SUPFAM" id="SSF47384">
    <property type="entry name" value="Homodimeric domain of signal transducing histidine kinase"/>
    <property type="match status" value="1"/>
</dbReference>
<dbReference type="SUPFAM" id="SSF55781">
    <property type="entry name" value="GAF domain-like"/>
    <property type="match status" value="1"/>
</dbReference>
<dbReference type="Pfam" id="PF00072">
    <property type="entry name" value="Response_reg"/>
    <property type="match status" value="1"/>
</dbReference>
<dbReference type="CDD" id="cd17546">
    <property type="entry name" value="REC_hyHK_CKI1_RcsC-like"/>
    <property type="match status" value="1"/>
</dbReference>
<dbReference type="Pfam" id="PF00512">
    <property type="entry name" value="HisKA"/>
    <property type="match status" value="1"/>
</dbReference>
<dbReference type="Gene3D" id="3.30.565.10">
    <property type="entry name" value="Histidine kinase-like ATPase, C-terminal domain"/>
    <property type="match status" value="1"/>
</dbReference>
<dbReference type="InterPro" id="IPR036097">
    <property type="entry name" value="HisK_dim/P_sf"/>
</dbReference>
<dbReference type="SMART" id="SM00388">
    <property type="entry name" value="HisKA"/>
    <property type="match status" value="1"/>
</dbReference>
<evidence type="ECO:0000259" key="9">
    <source>
        <dbReference type="PROSITE" id="PS50110"/>
    </source>
</evidence>
<dbReference type="InterPro" id="IPR005467">
    <property type="entry name" value="His_kinase_dom"/>
</dbReference>
<dbReference type="NCBIfam" id="TIGR00229">
    <property type="entry name" value="sensory_box"/>
    <property type="match status" value="1"/>
</dbReference>
<dbReference type="Gene3D" id="3.30.450.20">
    <property type="entry name" value="PAS domain"/>
    <property type="match status" value="1"/>
</dbReference>
<dbReference type="EC" id="2.7.13.3" evidence="2"/>
<sequence>MRVIEQLHHISSDHRMTFEGRLKRLLDLGCELLGMEVGVVGYVVSERFWVLKAVGADNLLKDGDDFPMEGNYCSEAYYADGILAYDNILEDVSKIDPSFKSFPMRSYIAMPYFVDGHRYGTLNFASVYPREQPFSSLAYDYIALLSAWVSTELSRKLAISALISNQQELKNQNALFKQVNDLTGVGTWKLDVESLAVEWSSSLRKIFGMGPHDPIGVEDVLAFIANDDVREYYKKEFWRAALAGQDWTLEFEVLTLHGHRRWVESRSHPVMEKGKCVKIIGATLDITERVMTKLRLEEEKRVASEALEARSMFFANMSHEIRTPIHGVLGMLEALDNTQMDRQQRRFCEVASQSAKALLDIVNDVLDFSKIDAGEMRFEEISFSISEMVEKVVSMFLGPLKKKQLTLTLNTHDLEGEWLVGDPVRLTQILINLVNNAIKFTESGGITIAVNCETQATGGVVLKLAVSDTGVGIDKEKQASIFNPFHQVEKSTQRKYGGTGLGLAIVAQIVSHYKGELSVESEPGEGATFTVALPLKTGEAPPPSPDADQPRQLAGNGLSIVALVVEDNQINQLVIGEQLAQLGVQYELAENGAEGVQKMEHALTTDRCYDIVLMDCQMPVMDGYQACRTIRKMGAEAARIPIIALTANALADERGNSIAAGMNDFLTKPLSIDRLAACMRMHLIQALSKNAT</sequence>
<organism evidence="12 13">
    <name type="scientific">Alteromonas halophila</name>
    <dbReference type="NCBI Taxonomy" id="516698"/>
    <lineage>
        <taxon>Bacteria</taxon>
        <taxon>Pseudomonadati</taxon>
        <taxon>Pseudomonadota</taxon>
        <taxon>Gammaproteobacteria</taxon>
        <taxon>Alteromonadales</taxon>
        <taxon>Alteromonadaceae</taxon>
        <taxon>Alteromonas/Salinimonas group</taxon>
        <taxon>Alteromonas</taxon>
    </lineage>
</organism>
<dbReference type="EMBL" id="BMXP01000003">
    <property type="protein sequence ID" value="GGW82541.1"/>
    <property type="molecule type" value="Genomic_DNA"/>
</dbReference>